<evidence type="ECO:0000256" key="1">
    <source>
        <dbReference type="ARBA" id="ARBA00004370"/>
    </source>
</evidence>
<evidence type="ECO:0000313" key="8">
    <source>
        <dbReference type="Proteomes" id="UP000053660"/>
    </source>
</evidence>
<evidence type="ECO:0000256" key="3">
    <source>
        <dbReference type="ARBA" id="ARBA00022989"/>
    </source>
</evidence>
<reference evidence="7 8" key="1">
    <citation type="submission" date="2014-03" db="EMBL/GenBank/DDBJ databases">
        <title>Draft genome of the hookworm Oesophagostomum dentatum.</title>
        <authorList>
            <person name="Mitreva M."/>
        </authorList>
    </citation>
    <scope>NUCLEOTIDE SEQUENCE [LARGE SCALE GENOMIC DNA]</scope>
    <source>
        <strain evidence="7 8">OD-Hann</strain>
    </source>
</reference>
<dbReference type="PROSITE" id="PS50262">
    <property type="entry name" value="G_PROTEIN_RECEP_F1_2"/>
    <property type="match status" value="1"/>
</dbReference>
<keyword evidence="2 5" id="KW-0812">Transmembrane</keyword>
<dbReference type="Proteomes" id="UP000053660">
    <property type="component" value="Unassembled WGS sequence"/>
</dbReference>
<dbReference type="OrthoDB" id="6159456at2759"/>
<evidence type="ECO:0000256" key="5">
    <source>
        <dbReference type="SAM" id="Phobius"/>
    </source>
</evidence>
<feature type="domain" description="G-protein coupled receptors family 1 profile" evidence="6">
    <location>
        <begin position="23"/>
        <end position="150"/>
    </location>
</feature>
<feature type="transmembrane region" description="Helical" evidence="5">
    <location>
        <begin position="47"/>
        <end position="68"/>
    </location>
</feature>
<gene>
    <name evidence="7" type="ORF">OESDEN_07200</name>
</gene>
<keyword evidence="3 5" id="KW-1133">Transmembrane helix</keyword>
<evidence type="ECO:0000256" key="2">
    <source>
        <dbReference type="ARBA" id="ARBA00022692"/>
    </source>
</evidence>
<organism evidence="7 8">
    <name type="scientific">Oesophagostomum dentatum</name>
    <name type="common">Nodular worm</name>
    <dbReference type="NCBI Taxonomy" id="61180"/>
    <lineage>
        <taxon>Eukaryota</taxon>
        <taxon>Metazoa</taxon>
        <taxon>Ecdysozoa</taxon>
        <taxon>Nematoda</taxon>
        <taxon>Chromadorea</taxon>
        <taxon>Rhabditida</taxon>
        <taxon>Rhabditina</taxon>
        <taxon>Rhabditomorpha</taxon>
        <taxon>Strongyloidea</taxon>
        <taxon>Strongylidae</taxon>
        <taxon>Oesophagostomum</taxon>
    </lineage>
</organism>
<dbReference type="Gene3D" id="1.20.1070.10">
    <property type="entry name" value="Rhodopsin 7-helix transmembrane proteins"/>
    <property type="match status" value="1"/>
</dbReference>
<dbReference type="GO" id="GO:0016020">
    <property type="term" value="C:membrane"/>
    <property type="evidence" value="ECO:0007669"/>
    <property type="project" value="UniProtKB-SubCell"/>
</dbReference>
<dbReference type="Pfam" id="PF10328">
    <property type="entry name" value="7TM_GPCR_Srx"/>
    <property type="match status" value="1"/>
</dbReference>
<feature type="transmembrane region" description="Helical" evidence="5">
    <location>
        <begin position="12"/>
        <end position="35"/>
    </location>
</feature>
<dbReference type="InterPro" id="IPR019430">
    <property type="entry name" value="7TM_GPCR_serpentine_rcpt_Srx"/>
</dbReference>
<proteinExistence type="predicted"/>
<dbReference type="PANTHER" id="PTHR23017">
    <property type="entry name" value="SERPENTINE RECEPTOR, CLASS X"/>
    <property type="match status" value="1"/>
</dbReference>
<feature type="transmembrane region" description="Helical" evidence="5">
    <location>
        <begin position="126"/>
        <end position="146"/>
    </location>
</feature>
<dbReference type="EMBL" id="KN551060">
    <property type="protein sequence ID" value="KHJ92901.1"/>
    <property type="molecule type" value="Genomic_DNA"/>
</dbReference>
<dbReference type="AlphaFoldDB" id="A0A0B1T9R8"/>
<keyword evidence="4 5" id="KW-0472">Membrane</keyword>
<evidence type="ECO:0000256" key="4">
    <source>
        <dbReference type="ARBA" id="ARBA00023136"/>
    </source>
</evidence>
<keyword evidence="8" id="KW-1185">Reference proteome</keyword>
<dbReference type="SUPFAM" id="SSF81321">
    <property type="entry name" value="Family A G protein-coupled receptor-like"/>
    <property type="match status" value="1"/>
</dbReference>
<accession>A0A0B1T9R8</accession>
<feature type="transmembrane region" description="Helical" evidence="5">
    <location>
        <begin position="80"/>
        <end position="105"/>
    </location>
</feature>
<dbReference type="CDD" id="cd00637">
    <property type="entry name" value="7tm_classA_rhodopsin-like"/>
    <property type="match status" value="1"/>
</dbReference>
<evidence type="ECO:0000259" key="6">
    <source>
        <dbReference type="PROSITE" id="PS50262"/>
    </source>
</evidence>
<sequence length="150" mass="16711">MTELPEETLMFMGLGLLVMGVVGFCICLIEAYGILRQCIIHPFKYFCLSHAIVHGAAQLVVVALFISTQLITEQWMNPSVIGYMAIALQFCSLYTSFAMSMNRVLSVVIPLSYSSMFTKRNTRTMALAIWVFSFSTTAVLLIGVPFSNIF</sequence>
<evidence type="ECO:0000313" key="7">
    <source>
        <dbReference type="EMBL" id="KHJ92901.1"/>
    </source>
</evidence>
<dbReference type="InterPro" id="IPR017452">
    <property type="entry name" value="GPCR_Rhodpsn_7TM"/>
</dbReference>
<protein>
    <recommendedName>
        <fullName evidence="6">G-protein coupled receptors family 1 profile domain-containing protein</fullName>
    </recommendedName>
</protein>
<name>A0A0B1T9R8_OESDE</name>
<comment type="subcellular location">
    <subcellularLocation>
        <location evidence="1">Membrane</location>
    </subcellularLocation>
</comment>